<dbReference type="PROSITE" id="PS00018">
    <property type="entry name" value="EF_HAND_1"/>
    <property type="match status" value="6"/>
</dbReference>
<dbReference type="InterPro" id="IPR002048">
    <property type="entry name" value="EF_hand_dom"/>
</dbReference>
<keyword evidence="8" id="KW-0143">Chaperone</keyword>
<feature type="domain" description="EF-hand" evidence="12">
    <location>
        <begin position="148"/>
        <end position="183"/>
    </location>
</feature>
<feature type="domain" description="EF-hand" evidence="12">
    <location>
        <begin position="258"/>
        <end position="293"/>
    </location>
</feature>
<evidence type="ECO:0000256" key="6">
    <source>
        <dbReference type="ARBA" id="ARBA00022837"/>
    </source>
</evidence>
<dbReference type="InterPro" id="IPR018247">
    <property type="entry name" value="EF_Hand_1_Ca_BS"/>
</dbReference>
<evidence type="ECO:0000256" key="10">
    <source>
        <dbReference type="ARBA" id="ARBA00063143"/>
    </source>
</evidence>
<evidence type="ECO:0000313" key="14">
    <source>
        <dbReference type="Proteomes" id="UP000494106"/>
    </source>
</evidence>
<comment type="subunit">
    <text evidence="10">Interacts with PCSK6 (immature form including the propeptide); probably involved in the maturation and the secretion of PCSK6.</text>
</comment>
<evidence type="ECO:0000256" key="7">
    <source>
        <dbReference type="ARBA" id="ARBA00023180"/>
    </source>
</evidence>
<gene>
    <name evidence="13" type="ORF">APLA_LOCUS11518</name>
</gene>
<evidence type="ECO:0000256" key="2">
    <source>
        <dbReference type="ARBA" id="ARBA00022723"/>
    </source>
</evidence>
<feature type="domain" description="EF-hand" evidence="12">
    <location>
        <begin position="65"/>
        <end position="100"/>
    </location>
</feature>
<dbReference type="Pfam" id="PF13499">
    <property type="entry name" value="EF-hand_7"/>
    <property type="match status" value="1"/>
</dbReference>
<dbReference type="Pfam" id="PF13202">
    <property type="entry name" value="EF-hand_5"/>
    <property type="match status" value="3"/>
</dbReference>
<comment type="caution">
    <text evidence="13">The sequence shown here is derived from an EMBL/GenBank/DDBJ whole genome shotgun (WGS) entry which is preliminary data.</text>
</comment>
<sequence>MLVYCASAAVHDHSMDTVERESDGSFRARDYDHYSDSGHHSEFDHEAILGSVKEAEKFDSLSPEEAKAKLAELLIKMDLNGDKLIDRIELKKWILKSFINLSREETEERLQEADEDQDGAVTWQEYLHLLGVDSDDEAGPEDTGDSGMTLQEEKAMWAIADANSDGQLELDEFQAFTNPEEHEEMHPFLINQTLSDKDTNKDGVIDFMEYIGERGQQQDKEWLVAEKDKFDHDLDLNHDGVIDLKEIHTWIIPDNEEIALEEVDHLFASVDDNHDDILSFNEVLDHTEMFVGSSGSSASDMYGEHFDDEL</sequence>
<dbReference type="GO" id="GO:0015031">
    <property type="term" value="P:protein transport"/>
    <property type="evidence" value="ECO:0007669"/>
    <property type="project" value="UniProtKB-ARBA"/>
</dbReference>
<comment type="function">
    <text evidence="9">Probable molecular chaperone assisting protein biosynthesis and transport in the endoplasmic reticulum. Required for the proper biosynthesis and transport of pulmonary surfactant-associated protein A/SP-A, pulmonary surfactant-associated protein D/SP-D and the lipid transporter ABCA3. By regulating both the proper expression and the degradation through the endoplasmic reticulum-associated protein degradation pathway of these proteins plays a crucial role in pulmonary surfactant homeostasis. Has an anti-fibrotic activity by negatively regulating the secretion of type I and type III collagens. This calcium-binding protein also transiently associates with immature PCSK6 and regulates its secretion.</text>
</comment>
<dbReference type="OrthoDB" id="293868at2759"/>
<keyword evidence="4" id="KW-0677">Repeat</keyword>
<dbReference type="SMART" id="SM00054">
    <property type="entry name" value="EFh"/>
    <property type="match status" value="5"/>
</dbReference>
<dbReference type="PANTHER" id="PTHR10827:SF95">
    <property type="entry name" value="LD34388P"/>
    <property type="match status" value="1"/>
</dbReference>
<keyword evidence="3" id="KW-0732">Signal</keyword>
<evidence type="ECO:0000256" key="4">
    <source>
        <dbReference type="ARBA" id="ARBA00022737"/>
    </source>
</evidence>
<dbReference type="SUPFAM" id="SSF47473">
    <property type="entry name" value="EF-hand"/>
    <property type="match status" value="2"/>
</dbReference>
<accession>A0A8S1AG66</accession>
<keyword evidence="5" id="KW-0256">Endoplasmic reticulum</keyword>
<protein>
    <recommendedName>
        <fullName evidence="11">Reticulocalbin-3</fullName>
    </recommendedName>
</protein>
<organism evidence="13 14">
    <name type="scientific">Arctia plantaginis</name>
    <name type="common">Wood tiger moth</name>
    <name type="synonym">Phalaena plantaginis</name>
    <dbReference type="NCBI Taxonomy" id="874455"/>
    <lineage>
        <taxon>Eukaryota</taxon>
        <taxon>Metazoa</taxon>
        <taxon>Ecdysozoa</taxon>
        <taxon>Arthropoda</taxon>
        <taxon>Hexapoda</taxon>
        <taxon>Insecta</taxon>
        <taxon>Pterygota</taxon>
        <taxon>Neoptera</taxon>
        <taxon>Endopterygota</taxon>
        <taxon>Lepidoptera</taxon>
        <taxon>Glossata</taxon>
        <taxon>Ditrysia</taxon>
        <taxon>Noctuoidea</taxon>
        <taxon>Erebidae</taxon>
        <taxon>Arctiinae</taxon>
        <taxon>Arctia</taxon>
    </lineage>
</organism>
<evidence type="ECO:0000256" key="3">
    <source>
        <dbReference type="ARBA" id="ARBA00022729"/>
    </source>
</evidence>
<dbReference type="InterPro" id="IPR011992">
    <property type="entry name" value="EF-hand-dom_pair"/>
</dbReference>
<dbReference type="Gene3D" id="1.10.238.10">
    <property type="entry name" value="EF-hand"/>
    <property type="match status" value="3"/>
</dbReference>
<dbReference type="FunFam" id="1.10.238.10:FF:000104">
    <property type="entry name" value="calumenin isoform X1"/>
    <property type="match status" value="1"/>
</dbReference>
<dbReference type="PANTHER" id="PTHR10827">
    <property type="entry name" value="RETICULOCALBIN"/>
    <property type="match status" value="1"/>
</dbReference>
<dbReference type="AlphaFoldDB" id="A0A8S1AG66"/>
<dbReference type="GO" id="GO:0005509">
    <property type="term" value="F:calcium ion binding"/>
    <property type="evidence" value="ECO:0007669"/>
    <property type="project" value="InterPro"/>
</dbReference>
<proteinExistence type="predicted"/>
<evidence type="ECO:0000256" key="11">
    <source>
        <dbReference type="ARBA" id="ARBA00072696"/>
    </source>
</evidence>
<keyword evidence="14" id="KW-1185">Reference proteome</keyword>
<comment type="subcellular location">
    <subcellularLocation>
        <location evidence="1">Endoplasmic reticulum lumen</location>
    </subcellularLocation>
</comment>
<evidence type="ECO:0000256" key="9">
    <source>
        <dbReference type="ARBA" id="ARBA00056975"/>
    </source>
</evidence>
<dbReference type="EMBL" id="CADEBC010000532">
    <property type="protein sequence ID" value="CAB3248125.1"/>
    <property type="molecule type" value="Genomic_DNA"/>
</dbReference>
<dbReference type="GO" id="GO:0005788">
    <property type="term" value="C:endoplasmic reticulum lumen"/>
    <property type="evidence" value="ECO:0007669"/>
    <property type="project" value="UniProtKB-SubCell"/>
</dbReference>
<reference evidence="13 14" key="1">
    <citation type="submission" date="2020-04" db="EMBL/GenBank/DDBJ databases">
        <authorList>
            <person name="Wallbank WR R."/>
            <person name="Pardo Diaz C."/>
            <person name="Kozak K."/>
            <person name="Martin S."/>
            <person name="Jiggins C."/>
            <person name="Moest M."/>
            <person name="Warren A I."/>
            <person name="Byers J.R.P. K."/>
            <person name="Montejo-Kovacevich G."/>
            <person name="Yen C E."/>
        </authorList>
    </citation>
    <scope>NUCLEOTIDE SEQUENCE [LARGE SCALE GENOMIC DNA]</scope>
</reference>
<keyword evidence="7" id="KW-0325">Glycoprotein</keyword>
<keyword evidence="6" id="KW-0106">Calcium</keyword>
<evidence type="ECO:0000259" key="12">
    <source>
        <dbReference type="PROSITE" id="PS50222"/>
    </source>
</evidence>
<dbReference type="PROSITE" id="PS50222">
    <property type="entry name" value="EF_HAND_2"/>
    <property type="match status" value="4"/>
</dbReference>
<evidence type="ECO:0000256" key="1">
    <source>
        <dbReference type="ARBA" id="ARBA00004319"/>
    </source>
</evidence>
<evidence type="ECO:0000313" key="13">
    <source>
        <dbReference type="EMBL" id="CAB3248125.1"/>
    </source>
</evidence>
<dbReference type="Proteomes" id="UP000494106">
    <property type="component" value="Unassembled WGS sequence"/>
</dbReference>
<keyword evidence="2" id="KW-0479">Metal-binding</keyword>
<name>A0A8S1AG66_ARCPL</name>
<evidence type="ECO:0000256" key="8">
    <source>
        <dbReference type="ARBA" id="ARBA00023186"/>
    </source>
</evidence>
<evidence type="ECO:0000256" key="5">
    <source>
        <dbReference type="ARBA" id="ARBA00022824"/>
    </source>
</evidence>
<feature type="domain" description="EF-hand" evidence="12">
    <location>
        <begin position="101"/>
        <end position="136"/>
    </location>
</feature>